<proteinExistence type="predicted"/>
<dbReference type="EMBL" id="GBXM01011897">
    <property type="protein sequence ID" value="JAH96680.1"/>
    <property type="molecule type" value="Transcribed_RNA"/>
</dbReference>
<evidence type="ECO:0000313" key="1">
    <source>
        <dbReference type="EMBL" id="JAH96680.1"/>
    </source>
</evidence>
<reference evidence="1" key="2">
    <citation type="journal article" date="2015" name="Fish Shellfish Immunol.">
        <title>Early steps in the European eel (Anguilla anguilla)-Vibrio vulnificus interaction in the gills: Role of the RtxA13 toxin.</title>
        <authorList>
            <person name="Callol A."/>
            <person name="Pajuelo D."/>
            <person name="Ebbesson L."/>
            <person name="Teles M."/>
            <person name="MacKenzie S."/>
            <person name="Amaro C."/>
        </authorList>
    </citation>
    <scope>NUCLEOTIDE SEQUENCE</scope>
</reference>
<organism evidence="1">
    <name type="scientific">Anguilla anguilla</name>
    <name type="common">European freshwater eel</name>
    <name type="synonym">Muraena anguilla</name>
    <dbReference type="NCBI Taxonomy" id="7936"/>
    <lineage>
        <taxon>Eukaryota</taxon>
        <taxon>Metazoa</taxon>
        <taxon>Chordata</taxon>
        <taxon>Craniata</taxon>
        <taxon>Vertebrata</taxon>
        <taxon>Euteleostomi</taxon>
        <taxon>Actinopterygii</taxon>
        <taxon>Neopterygii</taxon>
        <taxon>Teleostei</taxon>
        <taxon>Anguilliformes</taxon>
        <taxon>Anguillidae</taxon>
        <taxon>Anguilla</taxon>
    </lineage>
</organism>
<dbReference type="AlphaFoldDB" id="A0A0E9X457"/>
<accession>A0A0E9X457</accession>
<reference evidence="1" key="1">
    <citation type="submission" date="2014-11" db="EMBL/GenBank/DDBJ databases">
        <authorList>
            <person name="Amaro Gonzalez C."/>
        </authorList>
    </citation>
    <scope>NUCLEOTIDE SEQUENCE</scope>
</reference>
<name>A0A0E9X457_ANGAN</name>
<sequence length="49" mass="5744">MGILIRFEHRATPQHFVFTAKVSRIQTTFYKTSGLMTITMENHAKRFSL</sequence>
<protein>
    <submittedName>
        <fullName evidence="1">Uncharacterized protein</fullName>
    </submittedName>
</protein>